<organism evidence="2 3">
    <name type="scientific">Actinomyces glycerinitolerans</name>
    <dbReference type="NCBI Taxonomy" id="1892869"/>
    <lineage>
        <taxon>Bacteria</taxon>
        <taxon>Bacillati</taxon>
        <taxon>Actinomycetota</taxon>
        <taxon>Actinomycetes</taxon>
        <taxon>Actinomycetales</taxon>
        <taxon>Actinomycetaceae</taxon>
        <taxon>Actinomyces</taxon>
    </lineage>
</organism>
<protein>
    <submittedName>
        <fullName evidence="2">Uncharacterized protein</fullName>
    </submittedName>
</protein>
<accession>A0A1M4RYJ3</accession>
<name>A0A1M4RYJ3_9ACTO</name>
<gene>
    <name evidence="2" type="ORF">ACGLYG10_1211</name>
</gene>
<evidence type="ECO:0000313" key="3">
    <source>
        <dbReference type="Proteomes" id="UP000184291"/>
    </source>
</evidence>
<reference evidence="3" key="1">
    <citation type="submission" date="2016-09" db="EMBL/GenBank/DDBJ databases">
        <authorList>
            <person name="Strepis N."/>
        </authorList>
    </citation>
    <scope>NUCLEOTIDE SEQUENCE [LARGE SCALE GENOMIC DNA]</scope>
</reference>
<dbReference type="RefSeq" id="WP_139240865.1">
    <property type="nucleotide sequence ID" value="NZ_FQTT01000009.1"/>
</dbReference>
<dbReference type="OrthoDB" id="3260593at2"/>
<proteinExistence type="predicted"/>
<evidence type="ECO:0000256" key="1">
    <source>
        <dbReference type="SAM" id="Phobius"/>
    </source>
</evidence>
<dbReference type="EMBL" id="FQTT01000009">
    <property type="protein sequence ID" value="SHE24999.1"/>
    <property type="molecule type" value="Genomic_DNA"/>
</dbReference>
<dbReference type="AlphaFoldDB" id="A0A1M4RYJ3"/>
<keyword evidence="1" id="KW-0472">Membrane</keyword>
<keyword evidence="1" id="KW-0812">Transmembrane</keyword>
<feature type="transmembrane region" description="Helical" evidence="1">
    <location>
        <begin position="9"/>
        <end position="30"/>
    </location>
</feature>
<keyword evidence="1" id="KW-1133">Transmembrane helix</keyword>
<dbReference type="Proteomes" id="UP000184291">
    <property type="component" value="Unassembled WGS sequence"/>
</dbReference>
<sequence>MISKSKKRILISIAAILVMATALTGGWIWWTRPVLRSVPLPEGTEPDQVMVQGGSIPPILTTAGTISSAGLRSENREWIAKLRWTDLQHTKYLYELRLGEPVEVEGLGSITLVRVDPVPLFDSDRLSWLPGIKPKLGSGNRLYFTLIFEDGVRECEIEEYNCPPRPEQ</sequence>
<keyword evidence="3" id="KW-1185">Reference proteome</keyword>
<evidence type="ECO:0000313" key="2">
    <source>
        <dbReference type="EMBL" id="SHE24999.1"/>
    </source>
</evidence>